<dbReference type="Gene3D" id="3.40.430.10">
    <property type="entry name" value="Dihydrofolate Reductase, subunit A"/>
    <property type="match status" value="1"/>
</dbReference>
<dbReference type="Pfam" id="PF01872">
    <property type="entry name" value="RibD_C"/>
    <property type="match status" value="1"/>
</dbReference>
<organism evidence="2 3">
    <name type="scientific">Microbacterium hominis</name>
    <dbReference type="NCBI Taxonomy" id="162426"/>
    <lineage>
        <taxon>Bacteria</taxon>
        <taxon>Bacillati</taxon>
        <taxon>Actinomycetota</taxon>
        <taxon>Actinomycetes</taxon>
        <taxon>Micrococcales</taxon>
        <taxon>Microbacteriaceae</taxon>
        <taxon>Microbacterium</taxon>
    </lineage>
</organism>
<name>A0A2K9D5D5_9MICO</name>
<protein>
    <submittedName>
        <fullName evidence="2">Deaminase</fullName>
    </submittedName>
</protein>
<dbReference type="EMBL" id="CP025299">
    <property type="protein sequence ID" value="AUG28880.1"/>
    <property type="molecule type" value="Genomic_DNA"/>
</dbReference>
<dbReference type="KEGG" id="mhos:CXR34_04940"/>
<dbReference type="AlphaFoldDB" id="A0A2K9D5D5"/>
<dbReference type="InterPro" id="IPR024072">
    <property type="entry name" value="DHFR-like_dom_sf"/>
</dbReference>
<dbReference type="RefSeq" id="WP_061782334.1">
    <property type="nucleotide sequence ID" value="NZ_CP025299.1"/>
</dbReference>
<evidence type="ECO:0000313" key="3">
    <source>
        <dbReference type="Proteomes" id="UP000233276"/>
    </source>
</evidence>
<reference evidence="2 3" key="1">
    <citation type="submission" date="2017-12" db="EMBL/GenBank/DDBJ databases">
        <title>Isolation and characterization of estrogens degradatiion strain Microbacterium hominis SJTG1.</title>
        <authorList>
            <person name="Xiong W."/>
            <person name="Yin C."/>
            <person name="Zheng D."/>
            <person name="Liang R."/>
        </authorList>
    </citation>
    <scope>NUCLEOTIDE SEQUENCE [LARGE SCALE GENOMIC DNA]</scope>
    <source>
        <strain evidence="2 3">SJTG1</strain>
    </source>
</reference>
<proteinExistence type="predicted"/>
<dbReference type="GO" id="GO:0008703">
    <property type="term" value="F:5-amino-6-(5-phosphoribosylamino)uracil reductase activity"/>
    <property type="evidence" value="ECO:0007669"/>
    <property type="project" value="InterPro"/>
</dbReference>
<dbReference type="Proteomes" id="UP000233276">
    <property type="component" value="Chromosome"/>
</dbReference>
<dbReference type="GO" id="GO:0009231">
    <property type="term" value="P:riboflavin biosynthetic process"/>
    <property type="evidence" value="ECO:0007669"/>
    <property type="project" value="InterPro"/>
</dbReference>
<accession>A0A2K9D5D5</accession>
<gene>
    <name evidence="2" type="ORF">CXR34_04940</name>
</gene>
<dbReference type="InterPro" id="IPR002734">
    <property type="entry name" value="RibDG_C"/>
</dbReference>
<dbReference type="InterPro" id="IPR050765">
    <property type="entry name" value="Riboflavin_Biosynth_HTPR"/>
</dbReference>
<evidence type="ECO:0000259" key="1">
    <source>
        <dbReference type="Pfam" id="PF01872"/>
    </source>
</evidence>
<dbReference type="SUPFAM" id="SSF53597">
    <property type="entry name" value="Dihydrofolate reductase-like"/>
    <property type="match status" value="1"/>
</dbReference>
<evidence type="ECO:0000313" key="2">
    <source>
        <dbReference type="EMBL" id="AUG28880.1"/>
    </source>
</evidence>
<sequence>MSRVRLDLNISLDGFATTTDQTPENPFGEDWMRLTRDYTATRTFRERVLHDSSGAGTTGVDDRYAMRYFADLGAEIMGAGMFGLHEHGDDPEWRGWWGEEPPFRIPVFVLTHTPRASIEMANGTSFHFLDASPHDALARARAVAGGGDIRIGGGATTARDFLDEGLVDDIHVAVVPILLGRGIRLWDDLRGLENGYRVTSEAAESGVTHITFSRPPE</sequence>
<dbReference type="PANTHER" id="PTHR38011">
    <property type="entry name" value="DIHYDROFOLATE REDUCTASE FAMILY PROTEIN (AFU_ORTHOLOGUE AFUA_8G06820)"/>
    <property type="match status" value="1"/>
</dbReference>
<dbReference type="PANTHER" id="PTHR38011:SF12">
    <property type="entry name" value="BIFUNCTIONAL DEAMINASE-REDUCTASE DOMAIN PROTEIN"/>
    <property type="match status" value="1"/>
</dbReference>
<feature type="domain" description="Bacterial bifunctional deaminase-reductase C-terminal" evidence="1">
    <location>
        <begin position="4"/>
        <end position="189"/>
    </location>
</feature>